<dbReference type="AlphaFoldDB" id="A0A6M3LK64"/>
<accession>A0A6M3LK64</accession>
<organism evidence="1">
    <name type="scientific">viral metagenome</name>
    <dbReference type="NCBI Taxonomy" id="1070528"/>
    <lineage>
        <taxon>unclassified sequences</taxon>
        <taxon>metagenomes</taxon>
        <taxon>organismal metagenomes</taxon>
    </lineage>
</organism>
<gene>
    <name evidence="1" type="ORF">MM415B04219_0008</name>
</gene>
<name>A0A6M3LK64_9ZZZZ</name>
<evidence type="ECO:0000313" key="1">
    <source>
        <dbReference type="EMBL" id="QJA93441.1"/>
    </source>
</evidence>
<reference evidence="1" key="1">
    <citation type="submission" date="2020-03" db="EMBL/GenBank/DDBJ databases">
        <title>The deep terrestrial virosphere.</title>
        <authorList>
            <person name="Holmfeldt K."/>
            <person name="Nilsson E."/>
            <person name="Simone D."/>
            <person name="Lopez-Fernandez M."/>
            <person name="Wu X."/>
            <person name="de Brujin I."/>
            <person name="Lundin D."/>
            <person name="Andersson A."/>
            <person name="Bertilsson S."/>
            <person name="Dopson M."/>
        </authorList>
    </citation>
    <scope>NUCLEOTIDE SEQUENCE</scope>
    <source>
        <strain evidence="1">MM415B04219</strain>
    </source>
</reference>
<proteinExistence type="predicted"/>
<dbReference type="EMBL" id="MT143149">
    <property type="protein sequence ID" value="QJA93441.1"/>
    <property type="molecule type" value="Genomic_DNA"/>
</dbReference>
<protein>
    <submittedName>
        <fullName evidence="1">Uncharacterized protein</fullName>
    </submittedName>
</protein>
<sequence length="290" mass="33124">MDKNEPTQSLVEEWMCFTTAPIHYTKACDEQFHKRYYPHLRVIFLRMKKKGIVESVGGREGFYRLVDDSARPIEWQDYEAHTDSGLILPFDLRKYVFIYPDTTTIVAGSKSSGKTGFLYRTVVLNMYGKRKVKLLTCMEGGIGQLRDRFSSMDVEIPKPAPFDVIPVYGNFHDYVKEPQTLYIIDYIDAPEGTDFYLIGAQVKKIDQKLQGLDSLAVIGLQKPTGRDTAFGGEQTLKAATLYIALDTGKLKLVDVKVPVNKKLHPKNMQFSFEYEDEGTRFTNIDPFWGV</sequence>